<evidence type="ECO:0000256" key="2">
    <source>
        <dbReference type="ARBA" id="ARBA00022449"/>
    </source>
</evidence>
<name>A0AA37GHI3_9PEZI</name>
<dbReference type="InterPro" id="IPR013928">
    <property type="entry name" value="Cation/H_antiporter_C"/>
</dbReference>
<dbReference type="AlphaFoldDB" id="A0AA37GHI3"/>
<dbReference type="GO" id="GO:0036376">
    <property type="term" value="P:sodium ion export across plasma membrane"/>
    <property type="evidence" value="ECO:0007669"/>
    <property type="project" value="InterPro"/>
</dbReference>
<dbReference type="Pfam" id="PF08619">
    <property type="entry name" value="Nha1_C"/>
    <property type="match status" value="1"/>
</dbReference>
<protein>
    <recommendedName>
        <fullName evidence="7">Alkali metal cation/H+ antiporter Nha1 C-terminal domain-containing protein</fullName>
    </recommendedName>
</protein>
<dbReference type="GO" id="GO:0015385">
    <property type="term" value="F:sodium:proton antiporter activity"/>
    <property type="evidence" value="ECO:0007669"/>
    <property type="project" value="InterPro"/>
</dbReference>
<evidence type="ECO:0000256" key="3">
    <source>
        <dbReference type="ARBA" id="ARBA00023053"/>
    </source>
</evidence>
<accession>A0AA37GHI3</accession>
<feature type="compositionally biased region" description="Basic residues" evidence="6">
    <location>
        <begin position="40"/>
        <end position="53"/>
    </location>
</feature>
<feature type="compositionally biased region" description="Basic and acidic residues" evidence="6">
    <location>
        <begin position="74"/>
        <end position="86"/>
    </location>
</feature>
<keyword evidence="2" id="KW-0050">Antiport</keyword>
<dbReference type="PANTHER" id="PTHR31382:SF4">
    <property type="entry name" value="NA(+)_H(+) ANTIPORTER"/>
    <property type="match status" value="1"/>
</dbReference>
<dbReference type="GO" id="GO:0120029">
    <property type="term" value="P:proton export across plasma membrane"/>
    <property type="evidence" value="ECO:0007669"/>
    <property type="project" value="InterPro"/>
</dbReference>
<feature type="compositionally biased region" description="Low complexity" evidence="6">
    <location>
        <begin position="288"/>
        <end position="301"/>
    </location>
</feature>
<dbReference type="EMBL" id="BPPX01000006">
    <property type="protein sequence ID" value="GJC81035.1"/>
    <property type="molecule type" value="Genomic_DNA"/>
</dbReference>
<feature type="compositionally biased region" description="Basic and acidic residues" evidence="6">
    <location>
        <begin position="96"/>
        <end position="109"/>
    </location>
</feature>
<evidence type="ECO:0000256" key="6">
    <source>
        <dbReference type="SAM" id="MobiDB-lite"/>
    </source>
</evidence>
<keyword evidence="5" id="KW-0739">Sodium transport</keyword>
<feature type="domain" description="Alkali metal cation/H+ antiporter Nha1 C-terminal" evidence="7">
    <location>
        <begin position="1"/>
        <end position="486"/>
    </location>
</feature>
<proteinExistence type="predicted"/>
<keyword evidence="9" id="KW-1185">Reference proteome</keyword>
<feature type="region of interest" description="Disordered" evidence="6">
    <location>
        <begin position="281"/>
        <end position="335"/>
    </location>
</feature>
<keyword evidence="4" id="KW-0406">Ion transport</keyword>
<evidence type="ECO:0000256" key="4">
    <source>
        <dbReference type="ARBA" id="ARBA00023065"/>
    </source>
</evidence>
<feature type="compositionally biased region" description="Basic and acidic residues" evidence="6">
    <location>
        <begin position="357"/>
        <end position="367"/>
    </location>
</feature>
<dbReference type="GO" id="GO:0042391">
    <property type="term" value="P:regulation of membrane potential"/>
    <property type="evidence" value="ECO:0007669"/>
    <property type="project" value="InterPro"/>
</dbReference>
<evidence type="ECO:0000313" key="9">
    <source>
        <dbReference type="Proteomes" id="UP001055172"/>
    </source>
</evidence>
<feature type="compositionally biased region" description="Polar residues" evidence="6">
    <location>
        <begin position="368"/>
        <end position="377"/>
    </location>
</feature>
<evidence type="ECO:0000256" key="5">
    <source>
        <dbReference type="ARBA" id="ARBA00023201"/>
    </source>
</evidence>
<evidence type="ECO:0000313" key="8">
    <source>
        <dbReference type="EMBL" id="GJC81035.1"/>
    </source>
</evidence>
<dbReference type="PANTHER" id="PTHR31382">
    <property type="entry name" value="NA(+)/H(+) ANTIPORTER"/>
    <property type="match status" value="1"/>
</dbReference>
<reference evidence="8 9" key="1">
    <citation type="submission" date="2021-07" db="EMBL/GenBank/DDBJ databases">
        <title>Genome data of Colletotrichum spaethianum.</title>
        <authorList>
            <person name="Utami Y.D."/>
            <person name="Hiruma K."/>
        </authorList>
    </citation>
    <scope>NUCLEOTIDE SEQUENCE [LARGE SCALE GENOMIC DNA]</scope>
    <source>
        <strain evidence="8 9">MAFF 242679</strain>
    </source>
</reference>
<feature type="compositionally biased region" description="Acidic residues" evidence="6">
    <location>
        <begin position="136"/>
        <end position="146"/>
    </location>
</feature>
<organism evidence="8 9">
    <name type="scientific">Colletotrichum liriopes</name>
    <dbReference type="NCBI Taxonomy" id="708192"/>
    <lineage>
        <taxon>Eukaryota</taxon>
        <taxon>Fungi</taxon>
        <taxon>Dikarya</taxon>
        <taxon>Ascomycota</taxon>
        <taxon>Pezizomycotina</taxon>
        <taxon>Sordariomycetes</taxon>
        <taxon>Hypocreomycetidae</taxon>
        <taxon>Glomerellales</taxon>
        <taxon>Glomerellaceae</taxon>
        <taxon>Colletotrichum</taxon>
        <taxon>Colletotrichum spaethianum species complex</taxon>
    </lineage>
</organism>
<keyword evidence="1" id="KW-0813">Transport</keyword>
<evidence type="ECO:0000259" key="7">
    <source>
        <dbReference type="Pfam" id="PF08619"/>
    </source>
</evidence>
<dbReference type="Proteomes" id="UP001055172">
    <property type="component" value="Unassembled WGS sequence"/>
</dbReference>
<dbReference type="GO" id="GO:0005886">
    <property type="term" value="C:plasma membrane"/>
    <property type="evidence" value="ECO:0007669"/>
    <property type="project" value="InterPro"/>
</dbReference>
<evidence type="ECO:0000256" key="1">
    <source>
        <dbReference type="ARBA" id="ARBA00022448"/>
    </source>
</evidence>
<feature type="compositionally biased region" description="Polar residues" evidence="6">
    <location>
        <begin position="407"/>
        <end position="422"/>
    </location>
</feature>
<feature type="compositionally biased region" description="Pro residues" evidence="6">
    <location>
        <begin position="13"/>
        <end position="23"/>
    </location>
</feature>
<dbReference type="GO" id="GO:0030007">
    <property type="term" value="P:intracellular potassium ion homeostasis"/>
    <property type="evidence" value="ECO:0007669"/>
    <property type="project" value="TreeGrafter"/>
</dbReference>
<sequence>MSDTDGEELKMPEFPPGTLPPVGFPGAFLRRQKDEEGSKSRTRSTSRSRRKKNNKWDDGIGPGGPVSQSAIFPTRREPLLNEKDPVSPDGEGTTPPRRDSDRGRSRDPEKDDDEITPSPDEGSSRTETPSKIQIYEEGDNLVVENEDGDVLTVERSESRAEAVAEAEAHHRIPVETDMAAMAATKSKQGEKFNWTLDSFKRKVEDVYSSEVEKRKEKSKSDRRHEPARAFQFGNTIIVEDEDGEVIKTYELPSAKTGKESGGRTQQSLKYLGMGGLLKASEKPVTEDAAQAESSAEGAAKAPTKSGWQRYLGGAAGAAQKPKKNAAEGQQDDDRHIRFTIGGVGQRMTKEDFIREVQKLDDKTRRQVVDQSTASQRVKSIAKGDVPSPAERQANIPTIKIGSDSAEKQSGSYTPQRVQSGPTQPAARASQEEEAGEDETAIERQRRLAVLSNQSDEDVDSGETPAERRRREAALGMNAHDGGDDSDDEGGERVPPTRRGIRFAESTVPRGRK</sequence>
<feature type="region of interest" description="Disordered" evidence="6">
    <location>
        <begin position="1"/>
        <end position="146"/>
    </location>
</feature>
<dbReference type="InterPro" id="IPR004712">
    <property type="entry name" value="Na+/H+_antiporter_fungi"/>
</dbReference>
<keyword evidence="3" id="KW-0915">Sodium</keyword>
<comment type="caution">
    <text evidence="8">The sequence shown here is derived from an EMBL/GenBank/DDBJ whole genome shotgun (WGS) entry which is preliminary data.</text>
</comment>
<feature type="region of interest" description="Disordered" evidence="6">
    <location>
        <begin position="357"/>
        <end position="512"/>
    </location>
</feature>
<gene>
    <name evidence="8" type="ORF">ColLi_03873</name>
</gene>